<dbReference type="EMBL" id="JAAUHK010000196">
    <property type="protein sequence ID" value="KAF4639685.1"/>
    <property type="molecule type" value="Genomic_DNA"/>
</dbReference>
<sequence>MPACVPMTQRATDADDEGRRTGRAVIAFRPKPSSRLLCEQLETCMHSEKTPRTAQNQSCECRLAVLAPPLNFTVDPVSQSLFHRLYFNSFTCLPPALKRLQQPCTRMCGESSSRKSRNPPRRSLHQRPFFMLQTPQNRRCLSRDPQTQVGTCRCL</sequence>
<evidence type="ECO:0000313" key="3">
    <source>
        <dbReference type="Proteomes" id="UP000557509"/>
    </source>
</evidence>
<accession>A0A7J6JWV8</accession>
<comment type="caution">
    <text evidence="2">The sequence shown here is derived from an EMBL/GenBank/DDBJ whole genome shotgun (WGS) entry which is preliminary data.</text>
</comment>
<reference evidence="2 3" key="1">
    <citation type="submission" date="2020-03" db="EMBL/GenBank/DDBJ databases">
        <title>Genome sequence of Toxoplasma gondii RH-88 strain.</title>
        <authorList>
            <person name="Lorenzi H.A."/>
            <person name="Venepally P."/>
            <person name="Rozenberg A."/>
            <person name="Sibley D."/>
        </authorList>
    </citation>
    <scope>NUCLEOTIDE SEQUENCE [LARGE SCALE GENOMIC DNA]</scope>
    <source>
        <strain evidence="2 3">RH-88</strain>
    </source>
</reference>
<proteinExistence type="predicted"/>
<feature type="region of interest" description="Disordered" evidence="1">
    <location>
        <begin position="108"/>
        <end position="128"/>
    </location>
</feature>
<evidence type="ECO:0000313" key="2">
    <source>
        <dbReference type="EMBL" id="KAF4639685.1"/>
    </source>
</evidence>
<protein>
    <submittedName>
        <fullName evidence="2">Uncharacterized protein</fullName>
    </submittedName>
</protein>
<gene>
    <name evidence="2" type="ORF">TGRH88_054570</name>
</gene>
<dbReference type="AlphaFoldDB" id="A0A7J6JWV8"/>
<dbReference type="Proteomes" id="UP000557509">
    <property type="component" value="Unassembled WGS sequence"/>
</dbReference>
<name>A0A7J6JWV8_TOXGO</name>
<evidence type="ECO:0000256" key="1">
    <source>
        <dbReference type="SAM" id="MobiDB-lite"/>
    </source>
</evidence>
<feature type="compositionally biased region" description="Basic residues" evidence="1">
    <location>
        <begin position="114"/>
        <end position="125"/>
    </location>
</feature>
<keyword evidence="3" id="KW-1185">Reference proteome</keyword>
<organism evidence="2 3">
    <name type="scientific">Toxoplasma gondii</name>
    <dbReference type="NCBI Taxonomy" id="5811"/>
    <lineage>
        <taxon>Eukaryota</taxon>
        <taxon>Sar</taxon>
        <taxon>Alveolata</taxon>
        <taxon>Apicomplexa</taxon>
        <taxon>Conoidasida</taxon>
        <taxon>Coccidia</taxon>
        <taxon>Eucoccidiorida</taxon>
        <taxon>Eimeriorina</taxon>
        <taxon>Sarcocystidae</taxon>
        <taxon>Toxoplasma</taxon>
    </lineage>
</organism>